<keyword evidence="5 8" id="KW-0863">Zinc-finger</keyword>
<evidence type="ECO:0000256" key="3">
    <source>
        <dbReference type="ARBA" id="ARBA00022679"/>
    </source>
</evidence>
<evidence type="ECO:0000313" key="12">
    <source>
        <dbReference type="EMBL" id="KAF0694688.1"/>
    </source>
</evidence>
<dbReference type="Pfam" id="PF13639">
    <property type="entry name" value="zf-RING_2"/>
    <property type="match status" value="1"/>
</dbReference>
<keyword evidence="9" id="KW-0175">Coiled coil</keyword>
<dbReference type="PANTHER" id="PTHR22937:SF65">
    <property type="entry name" value="E3 UBIQUITIN-PROTEIN LIGASE ARK2C"/>
    <property type="match status" value="1"/>
</dbReference>
<evidence type="ECO:0000256" key="6">
    <source>
        <dbReference type="ARBA" id="ARBA00022786"/>
    </source>
</evidence>
<keyword evidence="6" id="KW-0833">Ubl conjugation pathway</keyword>
<dbReference type="SMART" id="SM00184">
    <property type="entry name" value="RING"/>
    <property type="match status" value="1"/>
</dbReference>
<evidence type="ECO:0000313" key="14">
    <source>
        <dbReference type="Proteomes" id="UP000332933"/>
    </source>
</evidence>
<feature type="compositionally biased region" description="Polar residues" evidence="10">
    <location>
        <begin position="89"/>
        <end position="101"/>
    </location>
</feature>
<keyword evidence="14" id="KW-1185">Reference proteome</keyword>
<dbReference type="SUPFAM" id="SSF57850">
    <property type="entry name" value="RING/U-box"/>
    <property type="match status" value="1"/>
</dbReference>
<evidence type="ECO:0000256" key="5">
    <source>
        <dbReference type="ARBA" id="ARBA00022771"/>
    </source>
</evidence>
<proteinExistence type="predicted"/>
<organism evidence="13 14">
    <name type="scientific">Aphanomyces stellatus</name>
    <dbReference type="NCBI Taxonomy" id="120398"/>
    <lineage>
        <taxon>Eukaryota</taxon>
        <taxon>Sar</taxon>
        <taxon>Stramenopiles</taxon>
        <taxon>Oomycota</taxon>
        <taxon>Saprolegniomycetes</taxon>
        <taxon>Saprolegniales</taxon>
        <taxon>Verrucalvaceae</taxon>
        <taxon>Aphanomyces</taxon>
    </lineage>
</organism>
<reference evidence="13 14" key="1">
    <citation type="submission" date="2019-03" db="EMBL/GenBank/DDBJ databases">
        <authorList>
            <person name="Gaulin E."/>
            <person name="Dumas B."/>
        </authorList>
    </citation>
    <scope>NUCLEOTIDE SEQUENCE [LARGE SCALE GENOMIC DNA]</scope>
    <source>
        <strain evidence="13">CBS 568.67</strain>
    </source>
</reference>
<keyword evidence="4" id="KW-0479">Metal-binding</keyword>
<evidence type="ECO:0000256" key="2">
    <source>
        <dbReference type="ARBA" id="ARBA00012483"/>
    </source>
</evidence>
<feature type="domain" description="RING-type" evidence="11">
    <location>
        <begin position="343"/>
        <end position="384"/>
    </location>
</feature>
<dbReference type="EMBL" id="VJMH01005542">
    <property type="protein sequence ID" value="KAF0694688.1"/>
    <property type="molecule type" value="Genomic_DNA"/>
</dbReference>
<evidence type="ECO:0000313" key="13">
    <source>
        <dbReference type="EMBL" id="VFT91280.1"/>
    </source>
</evidence>
<comment type="catalytic activity">
    <reaction evidence="1">
        <text>S-ubiquitinyl-[E2 ubiquitin-conjugating enzyme]-L-cysteine + [acceptor protein]-L-lysine = [E2 ubiquitin-conjugating enzyme]-L-cysteine + N(6)-ubiquitinyl-[acceptor protein]-L-lysine.</text>
        <dbReference type="EC" id="2.3.2.27"/>
    </reaction>
</comment>
<keyword evidence="3" id="KW-0808">Transferase</keyword>
<feature type="compositionally biased region" description="Low complexity" evidence="10">
    <location>
        <begin position="146"/>
        <end position="161"/>
    </location>
</feature>
<name>A0A485L1A1_9STRA</name>
<reference evidence="12" key="2">
    <citation type="submission" date="2019-06" db="EMBL/GenBank/DDBJ databases">
        <title>Genomics analysis of Aphanomyces spp. identifies a new class of oomycete effector associated with host adaptation.</title>
        <authorList>
            <person name="Gaulin E."/>
        </authorList>
    </citation>
    <scope>NUCLEOTIDE SEQUENCE</scope>
    <source>
        <strain evidence="12">CBS 578.67</strain>
    </source>
</reference>
<dbReference type="GO" id="GO:0008270">
    <property type="term" value="F:zinc ion binding"/>
    <property type="evidence" value="ECO:0007669"/>
    <property type="project" value="UniProtKB-KW"/>
</dbReference>
<gene>
    <name evidence="13" type="primary">Aste57867_14458</name>
    <name evidence="12" type="ORF">As57867_014404</name>
    <name evidence="13" type="ORF">ASTE57867_14458</name>
</gene>
<evidence type="ECO:0000256" key="1">
    <source>
        <dbReference type="ARBA" id="ARBA00000900"/>
    </source>
</evidence>
<evidence type="ECO:0000256" key="9">
    <source>
        <dbReference type="SAM" id="Coils"/>
    </source>
</evidence>
<keyword evidence="7" id="KW-0862">Zinc</keyword>
<evidence type="ECO:0000259" key="11">
    <source>
        <dbReference type="PROSITE" id="PS50089"/>
    </source>
</evidence>
<dbReference type="GO" id="GO:0061630">
    <property type="term" value="F:ubiquitin protein ligase activity"/>
    <property type="evidence" value="ECO:0007669"/>
    <property type="project" value="UniProtKB-EC"/>
</dbReference>
<dbReference type="OrthoDB" id="8062037at2759"/>
<protein>
    <recommendedName>
        <fullName evidence="2">RING-type E3 ubiquitin transferase</fullName>
        <ecNumber evidence="2">2.3.2.27</ecNumber>
    </recommendedName>
</protein>
<evidence type="ECO:0000256" key="7">
    <source>
        <dbReference type="ARBA" id="ARBA00022833"/>
    </source>
</evidence>
<dbReference type="PROSITE" id="PS50089">
    <property type="entry name" value="ZF_RING_2"/>
    <property type="match status" value="1"/>
</dbReference>
<dbReference type="Proteomes" id="UP000332933">
    <property type="component" value="Unassembled WGS sequence"/>
</dbReference>
<dbReference type="InterPro" id="IPR001841">
    <property type="entry name" value="Znf_RING"/>
</dbReference>
<evidence type="ECO:0000256" key="4">
    <source>
        <dbReference type="ARBA" id="ARBA00022723"/>
    </source>
</evidence>
<evidence type="ECO:0000256" key="8">
    <source>
        <dbReference type="PROSITE-ProRule" id="PRU00175"/>
    </source>
</evidence>
<feature type="compositionally biased region" description="Polar residues" evidence="10">
    <location>
        <begin position="121"/>
        <end position="144"/>
    </location>
</feature>
<sequence length="390" mass="44311">MLRMSPREIDGLKAQLEAMKKQVEYERKEKEYWMDKYLKLRHRHTNAFPTSTTSRSRRNSRDEDEYVVRPPPPSPIAQSAPQADDISSDETTAIDLTTPRATTERVRANGSTHHRTRDGNSHQPRWSRLTTSHDPLPLSSNDFVGSSATESSSRSRWPRSLPLELDPRQDVRPSVHSLASIPARRRLGMADSLMTSMSTVLPAPPSRRAALAPASVSPTDPNEEASLALALALQEEEVREAQLRRSRAVEAQEMQMRAARDELQMLRESLGQAYTTNNNTIMNSARAPLFVNPDTMSYDELLRLGEQMGDVKKERWQEKAIHVLSRLPTQRWQGLPEGENSMCIVCQDEYKPNDHVLTLPCAHMFHYDCVQGWIQDNNECPMCKMPIAED</sequence>
<dbReference type="Gene3D" id="3.30.40.10">
    <property type="entry name" value="Zinc/RING finger domain, C3HC4 (zinc finger)"/>
    <property type="match status" value="1"/>
</dbReference>
<dbReference type="AlphaFoldDB" id="A0A485L1A1"/>
<accession>A0A485L1A1</accession>
<dbReference type="EMBL" id="CAADRA010005563">
    <property type="protein sequence ID" value="VFT91280.1"/>
    <property type="molecule type" value="Genomic_DNA"/>
</dbReference>
<dbReference type="EC" id="2.3.2.27" evidence="2"/>
<evidence type="ECO:0000256" key="10">
    <source>
        <dbReference type="SAM" id="MobiDB-lite"/>
    </source>
</evidence>
<dbReference type="InterPro" id="IPR013083">
    <property type="entry name" value="Znf_RING/FYVE/PHD"/>
</dbReference>
<dbReference type="InterPro" id="IPR045191">
    <property type="entry name" value="MBR1/2-like"/>
</dbReference>
<feature type="coiled-coil region" evidence="9">
    <location>
        <begin position="231"/>
        <end position="269"/>
    </location>
</feature>
<feature type="region of interest" description="Disordered" evidence="10">
    <location>
        <begin position="44"/>
        <end position="161"/>
    </location>
</feature>
<dbReference type="CDD" id="cd16454">
    <property type="entry name" value="RING-H2_PA-TM-RING"/>
    <property type="match status" value="1"/>
</dbReference>
<dbReference type="PANTHER" id="PTHR22937">
    <property type="entry name" value="E3 UBIQUITIN-PROTEIN LIGASE RNF165"/>
    <property type="match status" value="1"/>
</dbReference>